<proteinExistence type="predicted"/>
<gene>
    <name evidence="2" type="ORF">ICN82_04685</name>
</gene>
<protein>
    <submittedName>
        <fullName evidence="2">Uncharacterized protein</fullName>
    </submittedName>
</protein>
<evidence type="ECO:0000313" key="3">
    <source>
        <dbReference type="Proteomes" id="UP000609121"/>
    </source>
</evidence>
<keyword evidence="3" id="KW-1185">Reference proteome</keyword>
<accession>A0A8J7CZ83</accession>
<keyword evidence="1" id="KW-0812">Transmembrane</keyword>
<dbReference type="RefSeq" id="WP_193180173.1">
    <property type="nucleotide sequence ID" value="NZ_JACVXA010000009.1"/>
</dbReference>
<name>A0A8J7CZ83_9RHOB</name>
<sequence>MSSKQTETLSLLGKELGQFLLIFALAFGLMRLLEHYWQDPLSMLAGSAGIMAAMLLVKRRLALVVTGLAAGVLGPMFTIHAVRAGALSFAAPHLEGVPAWLFTAWGAGGVFFGCLYGFLQVLFAQAETLRKHESPRQDDPHSTDDA</sequence>
<keyword evidence="1" id="KW-1133">Transmembrane helix</keyword>
<evidence type="ECO:0000313" key="2">
    <source>
        <dbReference type="EMBL" id="MBE3637498.1"/>
    </source>
</evidence>
<dbReference type="Proteomes" id="UP000609121">
    <property type="component" value="Unassembled WGS sequence"/>
</dbReference>
<dbReference type="AlphaFoldDB" id="A0A8J7CZ83"/>
<comment type="caution">
    <text evidence="2">The sequence shown here is derived from an EMBL/GenBank/DDBJ whole genome shotgun (WGS) entry which is preliminary data.</text>
</comment>
<organism evidence="2 3">
    <name type="scientific">Mangrovicoccus algicola</name>
    <dbReference type="NCBI Taxonomy" id="2771008"/>
    <lineage>
        <taxon>Bacteria</taxon>
        <taxon>Pseudomonadati</taxon>
        <taxon>Pseudomonadota</taxon>
        <taxon>Alphaproteobacteria</taxon>
        <taxon>Rhodobacterales</taxon>
        <taxon>Paracoccaceae</taxon>
        <taxon>Mangrovicoccus</taxon>
    </lineage>
</organism>
<dbReference type="EMBL" id="JACVXA010000009">
    <property type="protein sequence ID" value="MBE3637498.1"/>
    <property type="molecule type" value="Genomic_DNA"/>
</dbReference>
<evidence type="ECO:0000256" key="1">
    <source>
        <dbReference type="SAM" id="Phobius"/>
    </source>
</evidence>
<feature type="transmembrane region" description="Helical" evidence="1">
    <location>
        <begin position="61"/>
        <end position="82"/>
    </location>
</feature>
<feature type="transmembrane region" description="Helical" evidence="1">
    <location>
        <begin position="102"/>
        <end position="124"/>
    </location>
</feature>
<feature type="transmembrane region" description="Helical" evidence="1">
    <location>
        <begin position="16"/>
        <end position="33"/>
    </location>
</feature>
<reference evidence="2" key="1">
    <citation type="submission" date="2020-09" db="EMBL/GenBank/DDBJ databases">
        <title>A novel bacterium of genus Mangrovicoccus, isolated from South China Sea.</title>
        <authorList>
            <person name="Huang H."/>
            <person name="Mo K."/>
            <person name="Hu Y."/>
        </authorList>
    </citation>
    <scope>NUCLEOTIDE SEQUENCE</scope>
    <source>
        <strain evidence="2">HB182678</strain>
    </source>
</reference>
<keyword evidence="1" id="KW-0472">Membrane</keyword>